<evidence type="ECO:0000256" key="4">
    <source>
        <dbReference type="PIRNR" id="PIRNR036881"/>
    </source>
</evidence>
<reference evidence="6" key="2">
    <citation type="submission" date="2025-09" db="UniProtKB">
        <authorList>
            <consortium name="Ensembl"/>
        </authorList>
    </citation>
    <scope>IDENTIFICATION</scope>
</reference>
<name>A0A3Q4H7N1_NEOBR</name>
<keyword evidence="7" id="KW-1185">Reference proteome</keyword>
<evidence type="ECO:0000313" key="7">
    <source>
        <dbReference type="Proteomes" id="UP000261580"/>
    </source>
</evidence>
<keyword evidence="3" id="KW-0551">Lipid droplet</keyword>
<evidence type="ECO:0000256" key="3">
    <source>
        <dbReference type="ARBA" id="ARBA00022677"/>
    </source>
</evidence>
<feature type="compositionally biased region" description="Basic and acidic residues" evidence="5">
    <location>
        <begin position="284"/>
        <end position="293"/>
    </location>
</feature>
<dbReference type="Gene3D" id="3.30.720.170">
    <property type="entry name" value="Perilipin, alpha-beta domain"/>
    <property type="match status" value="1"/>
</dbReference>
<feature type="compositionally biased region" description="Polar residues" evidence="5">
    <location>
        <begin position="1"/>
        <end position="10"/>
    </location>
</feature>
<evidence type="ECO:0000256" key="5">
    <source>
        <dbReference type="SAM" id="MobiDB-lite"/>
    </source>
</evidence>
<protein>
    <recommendedName>
        <fullName evidence="4">Perilipin</fullName>
    </recommendedName>
</protein>
<dbReference type="Ensembl" id="ENSNBRT00000012830.1">
    <property type="protein sequence ID" value="ENSNBRP00000012472.1"/>
    <property type="gene ID" value="ENSNBRG00000009697.1"/>
</dbReference>
<reference evidence="6" key="1">
    <citation type="submission" date="2025-08" db="UniProtKB">
        <authorList>
            <consortium name="Ensembl"/>
        </authorList>
    </citation>
    <scope>IDENTIFICATION</scope>
</reference>
<dbReference type="OMA" id="VMFRGIT"/>
<accession>A0A3Q4H7N1</accession>
<evidence type="ECO:0000256" key="1">
    <source>
        <dbReference type="ARBA" id="ARBA00004502"/>
    </source>
</evidence>
<dbReference type="Gene3D" id="1.20.120.340">
    <property type="entry name" value="Flagellar protein FliS"/>
    <property type="match status" value="1"/>
</dbReference>
<dbReference type="GO" id="GO:0005811">
    <property type="term" value="C:lipid droplet"/>
    <property type="evidence" value="ECO:0007669"/>
    <property type="project" value="UniProtKB-SubCell"/>
</dbReference>
<dbReference type="GeneTree" id="ENSGT00950000182920"/>
<dbReference type="Pfam" id="PF03036">
    <property type="entry name" value="Perilipin"/>
    <property type="match status" value="1"/>
</dbReference>
<dbReference type="PIRSF" id="PIRSF036881">
    <property type="entry name" value="PAT"/>
    <property type="match status" value="1"/>
</dbReference>
<organism evidence="6 7">
    <name type="scientific">Neolamprologus brichardi</name>
    <name type="common">Fairy cichlid</name>
    <name type="synonym">Lamprologus brichardi</name>
    <dbReference type="NCBI Taxonomy" id="32507"/>
    <lineage>
        <taxon>Eukaryota</taxon>
        <taxon>Metazoa</taxon>
        <taxon>Chordata</taxon>
        <taxon>Craniata</taxon>
        <taxon>Vertebrata</taxon>
        <taxon>Euteleostomi</taxon>
        <taxon>Actinopterygii</taxon>
        <taxon>Neopterygii</taxon>
        <taxon>Teleostei</taxon>
        <taxon>Neoteleostei</taxon>
        <taxon>Acanthomorphata</taxon>
        <taxon>Ovalentaria</taxon>
        <taxon>Cichlomorphae</taxon>
        <taxon>Cichliformes</taxon>
        <taxon>Cichlidae</taxon>
        <taxon>African cichlids</taxon>
        <taxon>Pseudocrenilabrinae</taxon>
        <taxon>Lamprologini</taxon>
        <taxon>Neolamprologus</taxon>
    </lineage>
</organism>
<dbReference type="InterPro" id="IPR004279">
    <property type="entry name" value="Perilipin"/>
</dbReference>
<comment type="subcellular location">
    <subcellularLocation>
        <location evidence="1">Lipid droplet</location>
    </subcellularLocation>
</comment>
<proteinExistence type="inferred from homology"/>
<dbReference type="GO" id="GO:0019915">
    <property type="term" value="P:lipid storage"/>
    <property type="evidence" value="ECO:0007669"/>
    <property type="project" value="TreeGrafter"/>
</dbReference>
<sequence>MADSGKTNESAAPAEKTANGEQQTVVSRVSNLPLVSSACEAVSNAYSTTKDNVPLLKGVMDVAESGVRTLGAAATAGTKPLLNMIEPQRSLHQIELRHHVGFQKKVIILSLLPQVVSDTVGRVYQSVAGAKEAMVGAVMGGVELTRAAVSGGIDTVMGTRMGQMVSSGMGLALGRSEDWVDQNLPITERELAAVAEPASSEVATSSDNPSYFVRLGRLSAKVQERALQHSLDRARHYRDAAYGTIAQITNTLDLLESARASLGSAGNQIGGASEKLLQHWTEWKQKHGGHDGQTESESEPDGTKNESELERHTLSMVRGLSDQLRSACASVVSSAKGLPGRVQDQLSVARQSAEELYSSLRNTSTITPVFLEQSRHQLKRVQTSVDGVMDYLLHNTPLNWLVGPFAPQITEHAEGDVAEKAGPNK</sequence>
<dbReference type="PANTHER" id="PTHR14024:SF11">
    <property type="entry name" value="PERILIPIN-3"/>
    <property type="match status" value="1"/>
</dbReference>
<comment type="similarity">
    <text evidence="2 4">Belongs to the perilipin family.</text>
</comment>
<feature type="region of interest" description="Disordered" evidence="5">
    <location>
        <begin position="1"/>
        <end position="23"/>
    </location>
</feature>
<dbReference type="Proteomes" id="UP000261580">
    <property type="component" value="Unassembled WGS sequence"/>
</dbReference>
<dbReference type="GO" id="GO:0005829">
    <property type="term" value="C:cytosol"/>
    <property type="evidence" value="ECO:0007669"/>
    <property type="project" value="TreeGrafter"/>
</dbReference>
<dbReference type="GO" id="GO:0010890">
    <property type="term" value="P:positive regulation of triglyceride storage"/>
    <property type="evidence" value="ECO:0007669"/>
    <property type="project" value="TreeGrafter"/>
</dbReference>
<dbReference type="PANTHER" id="PTHR14024">
    <property type="entry name" value="PERILIPIN"/>
    <property type="match status" value="1"/>
</dbReference>
<dbReference type="SUPFAM" id="SSF109775">
    <property type="entry name" value="Mannose-6-phosphate receptor binding protein 1 (Tip47), C-terminal domain"/>
    <property type="match status" value="1"/>
</dbReference>
<evidence type="ECO:0000256" key="2">
    <source>
        <dbReference type="ARBA" id="ARBA00006311"/>
    </source>
</evidence>
<dbReference type="Bgee" id="ENSNBRG00000009697">
    <property type="expression patterns" value="Expressed in liver and 6 other cell types or tissues"/>
</dbReference>
<evidence type="ECO:0000313" key="6">
    <source>
        <dbReference type="Ensembl" id="ENSNBRP00000012472.1"/>
    </source>
</evidence>
<dbReference type="AlphaFoldDB" id="A0A3Q4H7N1"/>
<feature type="region of interest" description="Disordered" evidence="5">
    <location>
        <begin position="284"/>
        <end position="308"/>
    </location>
</feature>